<reference evidence="8" key="1">
    <citation type="submission" date="2021-03" db="EMBL/GenBank/DDBJ databases">
        <authorList>
            <person name="Li Z."/>
            <person name="Yang C."/>
        </authorList>
    </citation>
    <scope>NUCLEOTIDE SEQUENCE</scope>
    <source>
        <strain evidence="8">Dzin_1.0</strain>
        <tissue evidence="8">Leaf</tissue>
    </source>
</reference>
<evidence type="ECO:0000256" key="6">
    <source>
        <dbReference type="SAM" id="MobiDB-lite"/>
    </source>
</evidence>
<organism evidence="8 9">
    <name type="scientific">Dioscorea zingiberensis</name>
    <dbReference type="NCBI Taxonomy" id="325984"/>
    <lineage>
        <taxon>Eukaryota</taxon>
        <taxon>Viridiplantae</taxon>
        <taxon>Streptophyta</taxon>
        <taxon>Embryophyta</taxon>
        <taxon>Tracheophyta</taxon>
        <taxon>Spermatophyta</taxon>
        <taxon>Magnoliopsida</taxon>
        <taxon>Liliopsida</taxon>
        <taxon>Dioscoreales</taxon>
        <taxon>Dioscoreaceae</taxon>
        <taxon>Dioscorea</taxon>
    </lineage>
</organism>
<dbReference type="InterPro" id="IPR015655">
    <property type="entry name" value="PP2C"/>
</dbReference>
<keyword evidence="2" id="KW-0378">Hydrolase</keyword>
<dbReference type="Pfam" id="PF00481">
    <property type="entry name" value="PP2C"/>
    <property type="match status" value="1"/>
</dbReference>
<dbReference type="Gene3D" id="3.60.40.10">
    <property type="entry name" value="PPM-type phosphatase domain"/>
    <property type="match status" value="1"/>
</dbReference>
<keyword evidence="3" id="KW-0904">Protein phosphatase</keyword>
<accession>A0A9D5C1Z7</accession>
<dbReference type="PROSITE" id="PS51746">
    <property type="entry name" value="PPM_2"/>
    <property type="match status" value="1"/>
</dbReference>
<evidence type="ECO:0000256" key="5">
    <source>
        <dbReference type="ARBA" id="ARBA00048336"/>
    </source>
</evidence>
<dbReference type="PANTHER" id="PTHR47992">
    <property type="entry name" value="PROTEIN PHOSPHATASE"/>
    <property type="match status" value="1"/>
</dbReference>
<evidence type="ECO:0000313" key="8">
    <source>
        <dbReference type="EMBL" id="KAJ0965226.1"/>
    </source>
</evidence>
<evidence type="ECO:0000259" key="7">
    <source>
        <dbReference type="PROSITE" id="PS51746"/>
    </source>
</evidence>
<evidence type="ECO:0000256" key="1">
    <source>
        <dbReference type="ARBA" id="ARBA00013081"/>
    </source>
</evidence>
<feature type="compositionally biased region" description="Polar residues" evidence="6">
    <location>
        <begin position="145"/>
        <end position="154"/>
    </location>
</feature>
<feature type="domain" description="PPM-type phosphatase" evidence="7">
    <location>
        <begin position="1"/>
        <end position="93"/>
    </location>
</feature>
<reference evidence="8" key="2">
    <citation type="journal article" date="2022" name="Hortic Res">
        <title>The genome of Dioscorea zingiberensis sheds light on the biosynthesis, origin and evolution of the medicinally important diosgenin saponins.</title>
        <authorList>
            <person name="Li Y."/>
            <person name="Tan C."/>
            <person name="Li Z."/>
            <person name="Guo J."/>
            <person name="Li S."/>
            <person name="Chen X."/>
            <person name="Wang C."/>
            <person name="Dai X."/>
            <person name="Yang H."/>
            <person name="Song W."/>
            <person name="Hou L."/>
            <person name="Xu J."/>
            <person name="Tong Z."/>
            <person name="Xu A."/>
            <person name="Yuan X."/>
            <person name="Wang W."/>
            <person name="Yang Q."/>
            <person name="Chen L."/>
            <person name="Sun Z."/>
            <person name="Wang K."/>
            <person name="Pan B."/>
            <person name="Chen J."/>
            <person name="Bao Y."/>
            <person name="Liu F."/>
            <person name="Qi X."/>
            <person name="Gang D.R."/>
            <person name="Wen J."/>
            <person name="Li J."/>
        </authorList>
    </citation>
    <scope>NUCLEOTIDE SEQUENCE</scope>
    <source>
        <strain evidence="8">Dzin_1.0</strain>
    </source>
</reference>
<proteinExistence type="predicted"/>
<dbReference type="OrthoDB" id="10264738at2759"/>
<dbReference type="Proteomes" id="UP001085076">
    <property type="component" value="Miscellaneous, Linkage group lg08"/>
</dbReference>
<name>A0A9D5C1Z7_9LILI</name>
<dbReference type="CDD" id="cd00143">
    <property type="entry name" value="PP2Cc"/>
    <property type="match status" value="1"/>
</dbReference>
<dbReference type="GO" id="GO:0004722">
    <property type="term" value="F:protein serine/threonine phosphatase activity"/>
    <property type="evidence" value="ECO:0007669"/>
    <property type="project" value="UniProtKB-EC"/>
</dbReference>
<keyword evidence="9" id="KW-1185">Reference proteome</keyword>
<dbReference type="InterPro" id="IPR001932">
    <property type="entry name" value="PPM-type_phosphatase-like_dom"/>
</dbReference>
<evidence type="ECO:0000256" key="2">
    <source>
        <dbReference type="ARBA" id="ARBA00022801"/>
    </source>
</evidence>
<comment type="catalytic activity">
    <reaction evidence="5">
        <text>O-phospho-L-threonyl-[protein] + H2O = L-threonyl-[protein] + phosphate</text>
        <dbReference type="Rhea" id="RHEA:47004"/>
        <dbReference type="Rhea" id="RHEA-COMP:11060"/>
        <dbReference type="Rhea" id="RHEA-COMP:11605"/>
        <dbReference type="ChEBI" id="CHEBI:15377"/>
        <dbReference type="ChEBI" id="CHEBI:30013"/>
        <dbReference type="ChEBI" id="CHEBI:43474"/>
        <dbReference type="ChEBI" id="CHEBI:61977"/>
        <dbReference type="EC" id="3.1.3.16"/>
    </reaction>
</comment>
<dbReference type="AlphaFoldDB" id="A0A9D5C1Z7"/>
<evidence type="ECO:0000256" key="3">
    <source>
        <dbReference type="ARBA" id="ARBA00022912"/>
    </source>
</evidence>
<sequence length="228" mass="25045">MARAFGDFCLKDYGLISVPDISYRQLSEKDEFVVLATDGIWDVLSNKDVVDIVSAAPTCSTAARALVDCAVRTWRLKFPTSKIDDCAVVVLFLDVPFTPNQPEESNSKNSLTESVPADLLVSSLAKQEVSDNEKANESVADEANASDSALENSQAPCKIDEIVPESVEPKIEKTPDRCQSTRSLADCISTAEEEEWTALEGVTRVNSLLNLPRFLSGDKKSPNWKKWL</sequence>
<dbReference type="EC" id="3.1.3.16" evidence="1"/>
<dbReference type="SUPFAM" id="SSF81606">
    <property type="entry name" value="PP2C-like"/>
    <property type="match status" value="1"/>
</dbReference>
<evidence type="ECO:0000313" key="9">
    <source>
        <dbReference type="Proteomes" id="UP001085076"/>
    </source>
</evidence>
<comment type="caution">
    <text evidence="8">The sequence shown here is derived from an EMBL/GenBank/DDBJ whole genome shotgun (WGS) entry which is preliminary data.</text>
</comment>
<dbReference type="InterPro" id="IPR036457">
    <property type="entry name" value="PPM-type-like_dom_sf"/>
</dbReference>
<comment type="catalytic activity">
    <reaction evidence="4">
        <text>O-phospho-L-seryl-[protein] + H2O = L-seryl-[protein] + phosphate</text>
        <dbReference type="Rhea" id="RHEA:20629"/>
        <dbReference type="Rhea" id="RHEA-COMP:9863"/>
        <dbReference type="Rhea" id="RHEA-COMP:11604"/>
        <dbReference type="ChEBI" id="CHEBI:15377"/>
        <dbReference type="ChEBI" id="CHEBI:29999"/>
        <dbReference type="ChEBI" id="CHEBI:43474"/>
        <dbReference type="ChEBI" id="CHEBI:83421"/>
        <dbReference type="EC" id="3.1.3.16"/>
    </reaction>
</comment>
<evidence type="ECO:0000256" key="4">
    <source>
        <dbReference type="ARBA" id="ARBA00047761"/>
    </source>
</evidence>
<gene>
    <name evidence="8" type="ORF">J5N97_026364</name>
</gene>
<dbReference type="EMBL" id="JAGGNH010000008">
    <property type="protein sequence ID" value="KAJ0965226.1"/>
    <property type="molecule type" value="Genomic_DNA"/>
</dbReference>
<feature type="region of interest" description="Disordered" evidence="6">
    <location>
        <begin position="128"/>
        <end position="154"/>
    </location>
</feature>
<protein>
    <recommendedName>
        <fullName evidence="1">protein-serine/threonine phosphatase</fullName>
        <ecNumber evidence="1">3.1.3.16</ecNumber>
    </recommendedName>
</protein>